<feature type="domain" description="Glycosyl hydrolase family 13 catalytic" evidence="9">
    <location>
        <begin position="519"/>
        <end position="847"/>
    </location>
</feature>
<evidence type="ECO:0000313" key="11">
    <source>
        <dbReference type="Proteomes" id="UP000619761"/>
    </source>
</evidence>
<dbReference type="Pfam" id="PF03714">
    <property type="entry name" value="PUD"/>
    <property type="match status" value="1"/>
</dbReference>
<evidence type="ECO:0000256" key="5">
    <source>
        <dbReference type="ARBA" id="ARBA00023965"/>
    </source>
</evidence>
<dbReference type="InterPro" id="IPR040671">
    <property type="entry name" value="Pullulanase_N2"/>
</dbReference>
<organism evidence="10 11">
    <name type="scientific">Cellvibrio zantedeschiae</name>
    <dbReference type="NCBI Taxonomy" id="1237077"/>
    <lineage>
        <taxon>Bacteria</taxon>
        <taxon>Pseudomonadati</taxon>
        <taxon>Pseudomonadota</taxon>
        <taxon>Gammaproteobacteria</taxon>
        <taxon>Cellvibrionales</taxon>
        <taxon>Cellvibrionaceae</taxon>
        <taxon>Cellvibrio</taxon>
    </lineage>
</organism>
<dbReference type="EMBL" id="BMYZ01000001">
    <property type="protein sequence ID" value="GGY61224.1"/>
    <property type="molecule type" value="Genomic_DNA"/>
</dbReference>
<dbReference type="Pfam" id="PF17967">
    <property type="entry name" value="Pullulanase_N2"/>
    <property type="match status" value="1"/>
</dbReference>
<dbReference type="SMART" id="SM00642">
    <property type="entry name" value="Aamy"/>
    <property type="match status" value="1"/>
</dbReference>
<evidence type="ECO:0000256" key="2">
    <source>
        <dbReference type="ARBA" id="ARBA00022729"/>
    </source>
</evidence>
<evidence type="ECO:0000259" key="9">
    <source>
        <dbReference type="SMART" id="SM00642"/>
    </source>
</evidence>
<dbReference type="PANTHER" id="PTHR43002">
    <property type="entry name" value="GLYCOGEN DEBRANCHING ENZYME"/>
    <property type="match status" value="1"/>
</dbReference>
<dbReference type="Gene3D" id="2.60.40.10">
    <property type="entry name" value="Immunoglobulins"/>
    <property type="match status" value="4"/>
</dbReference>
<evidence type="ECO:0000256" key="4">
    <source>
        <dbReference type="ARBA" id="ARBA00023295"/>
    </source>
</evidence>
<proteinExistence type="inferred from homology"/>
<dbReference type="SUPFAM" id="SSF51445">
    <property type="entry name" value="(Trans)glycosidases"/>
    <property type="match status" value="1"/>
</dbReference>
<keyword evidence="3" id="KW-0378">Hydrolase</keyword>
<dbReference type="CDD" id="cd11341">
    <property type="entry name" value="AmyAc_Pullulanase_LD-like"/>
    <property type="match status" value="1"/>
</dbReference>
<reference evidence="11" key="1">
    <citation type="journal article" date="2019" name="Int. J. Syst. Evol. Microbiol.">
        <title>The Global Catalogue of Microorganisms (GCM) 10K type strain sequencing project: providing services to taxonomists for standard genome sequencing and annotation.</title>
        <authorList>
            <consortium name="The Broad Institute Genomics Platform"/>
            <consortium name="The Broad Institute Genome Sequencing Center for Infectious Disease"/>
            <person name="Wu L."/>
            <person name="Ma J."/>
        </authorList>
    </citation>
    <scope>NUCLEOTIDE SEQUENCE [LARGE SCALE GENOMIC DNA]</scope>
    <source>
        <strain evidence="11">KCTC 32239</strain>
    </source>
</reference>
<dbReference type="SUPFAM" id="SSF51011">
    <property type="entry name" value="Glycosyl hydrolase domain"/>
    <property type="match status" value="1"/>
</dbReference>
<dbReference type="InterPro" id="IPR005323">
    <property type="entry name" value="CBM41_pullulanase"/>
</dbReference>
<sequence length="1366" mass="146144">MPAKVADDEAVIYFNKEDKNFAGYTLYTWQSCSPTWLKPSSGWTDESQVIQGVSEAEQDPIYGAYFVVKLAPGGTCGNFIIRSAGQARQTNDLTIGTATTGSPFDRRYFVIADPSDLRNSRVSALPICINDVCAKFEEPKLAISNIAAHWIDASTILWDREVSNVKLYSANDGGKISANKDGSVANGTVVASLSATSINDAQRALVPHLRNYRAYSLNLTADVIKGLLKKELVIVGQTSTGNLVGTRLQTAQILDALYTAGANDANEAKLGVSYTGGNVSASVWAPTATKVELRVYGNDLVIESTKDMTENKTTGIWTYSAAKAELDRKFYRFRVTVFNAFTNKTEVLETTDPESVSLSTNGLHSQFVNLNDSDLKPAGWDGQVVPEVSAPETMSIYETHVRDFSANDQSTPVEHRGKYLAFTDTNAAPVKHLKALADAGLTHVHLLPIADGSSISEDPATQINLDSYVFELCAAQSPRDSAIVCNGVEKPNATLRSVLQKYAGDSTKQRAVIDALRDFDAFNWNYDPEHFNAPDGSYATNAKGVTRILETRAMNLALHNLGLRVVYDVVYPHMAAAGVKTANSTFDKIVPGYYFRQNAISGAVETQTNAGPDTATEHVMAAKFVSDSLVQWASAYKVDGFRFDQSGYMPKSVLVNAYSAVKAVDPDNYFYAEAWTGGSSSGDRIAERASQVPLAGTGIGTFNDVIRNPLRELALVNGGALDRVRAGLAGNLADFRILSKSGKTVKASTVGAYNLDPQEAINYVEKHDNETLWDWMHRPNALPANTTVENRVRIHDMTLAVPLLSQGVPFIQAGSDILRSKSMSSNSYNAGDWFNVLDFTKQTNNWKVGLPPASDTSDANILLAFADEQSKPTPALIQKSSDVFNEILKISKSSPLFSLTTAADVMDRVGFHDGGTTQKSNLIVMSIDDGAGKVTGTQTNRADLDPKVDAIVVIFNGSATAITQKVLTSAGFVLHSIQKTSVDDTTRTASFTEGTGGGSFTVPAYTAAVFVKPQSGAQGAGLSATATSGYEPPVPYGDTALYVRGSVSPAGWDATAANRMKYEGNGIYSVVLDVPAGTNAFKVAEANWSLPNLGSNQAVTVGTPVTLTQGSNDNLNLTVATAGKYRFELNALQSTTAPILTVTNPDTFGATAVYLRGTVSATGWDAAAGNRLVYEGNSIYALKLDLAAGDYVFKVASSDWSTFNLGNASAVTLGAELPIIQGSNDNIPIHITKAGSYRFEVNTRKPDAPVVKVYQDDLFKDTPIYARGTVSSAGWDATSANKFSYKGAGLYTLGLNIAAGNYMFKIAETNWSNPNLGAPSATLGVPTDLVQGSNDNIALSIPTTGDYVFTVDTTKADAITVTVDSK</sequence>
<evidence type="ECO:0000256" key="8">
    <source>
        <dbReference type="ARBA" id="ARBA00031076"/>
    </source>
</evidence>
<dbReference type="SUPFAM" id="SSF49452">
    <property type="entry name" value="Starch-binding domain-like"/>
    <property type="match status" value="1"/>
</dbReference>
<dbReference type="InterPro" id="IPR006047">
    <property type="entry name" value="GH13_cat_dom"/>
</dbReference>
<dbReference type="Gene3D" id="3.20.20.80">
    <property type="entry name" value="Glycosidases"/>
    <property type="match status" value="1"/>
</dbReference>
<keyword evidence="11" id="KW-1185">Reference proteome</keyword>
<dbReference type="InterPro" id="IPR013783">
    <property type="entry name" value="Ig-like_fold"/>
</dbReference>
<dbReference type="InterPro" id="IPR024561">
    <property type="entry name" value="Pullul_strch_C"/>
</dbReference>
<dbReference type="InterPro" id="IPR013784">
    <property type="entry name" value="Carb-bd-like_fold"/>
</dbReference>
<evidence type="ECO:0000256" key="6">
    <source>
        <dbReference type="ARBA" id="ARBA00024062"/>
    </source>
</evidence>
<accession>A0ABQ3ALN5</accession>
<dbReference type="Proteomes" id="UP000619761">
    <property type="component" value="Unassembled WGS sequence"/>
</dbReference>
<dbReference type="Gene3D" id="2.60.40.1130">
    <property type="entry name" value="Rab geranylgeranyltransferase alpha-subunit, insert domain"/>
    <property type="match status" value="1"/>
</dbReference>
<comment type="catalytic activity">
    <reaction evidence="5">
        <text>Hydrolysis of (1-&gt;6)-alpha-D-glucosidic linkages in pullulan, amylopectin and glycogen, and in the alpha- and beta-limit dextrins of amylopectin and glycogen.</text>
        <dbReference type="EC" id="3.2.1.41"/>
    </reaction>
</comment>
<dbReference type="Pfam" id="PF11852">
    <property type="entry name" value="Pullul_strch_C"/>
    <property type="match status" value="1"/>
</dbReference>
<dbReference type="PROSITE" id="PS51257">
    <property type="entry name" value="PROKAR_LIPOPROTEIN"/>
    <property type="match status" value="1"/>
</dbReference>
<evidence type="ECO:0000313" key="10">
    <source>
        <dbReference type="EMBL" id="GGY61224.1"/>
    </source>
</evidence>
<comment type="similarity">
    <text evidence="1">Belongs to the glycosyl hydrolase 13 family.</text>
</comment>
<dbReference type="SUPFAM" id="SSF81296">
    <property type="entry name" value="E set domains"/>
    <property type="match status" value="2"/>
</dbReference>
<evidence type="ECO:0000256" key="3">
    <source>
        <dbReference type="ARBA" id="ARBA00022801"/>
    </source>
</evidence>
<dbReference type="InterPro" id="IPR013780">
    <property type="entry name" value="Glyco_hydro_b"/>
</dbReference>
<evidence type="ECO:0000256" key="1">
    <source>
        <dbReference type="ARBA" id="ARBA00008061"/>
    </source>
</evidence>
<protein>
    <recommendedName>
        <fullName evidence="6">pullulanase</fullName>
        <ecNumber evidence="6">3.2.1.41</ecNumber>
    </recommendedName>
    <alternativeName>
        <fullName evidence="7">Alpha-dextrin endo-1,6-alpha-glucosidase</fullName>
    </alternativeName>
    <alternativeName>
        <fullName evidence="8">Pullulan 6-glucanohydrolase</fullName>
    </alternativeName>
</protein>
<gene>
    <name evidence="10" type="ORF">GCM10011613_00760</name>
</gene>
<dbReference type="InterPro" id="IPR004193">
    <property type="entry name" value="Glyco_hydro_13_N"/>
</dbReference>
<keyword evidence="4" id="KW-0326">Glycosidase</keyword>
<dbReference type="Gene3D" id="2.60.40.1180">
    <property type="entry name" value="Golgi alpha-mannosidase II"/>
    <property type="match status" value="1"/>
</dbReference>
<dbReference type="CDD" id="cd02861">
    <property type="entry name" value="E_set_pullulanase_like"/>
    <property type="match status" value="2"/>
</dbReference>
<dbReference type="InterPro" id="IPR014756">
    <property type="entry name" value="Ig_E-set"/>
</dbReference>
<dbReference type="Gene3D" id="2.60.40.1110">
    <property type="match status" value="1"/>
</dbReference>
<keyword evidence="2" id="KW-0732">Signal</keyword>
<dbReference type="Pfam" id="PF02922">
    <property type="entry name" value="CBM_48"/>
    <property type="match status" value="1"/>
</dbReference>
<dbReference type="CDD" id="cd02860">
    <property type="entry name" value="E_set_Pullulanase"/>
    <property type="match status" value="1"/>
</dbReference>
<dbReference type="EC" id="3.2.1.41" evidence="6"/>
<name>A0ABQ3ALN5_9GAMM</name>
<dbReference type="InterPro" id="IPR017853">
    <property type="entry name" value="GH"/>
</dbReference>
<comment type="caution">
    <text evidence="10">The sequence shown here is derived from an EMBL/GenBank/DDBJ whole genome shotgun (WGS) entry which is preliminary data.</text>
</comment>
<evidence type="ECO:0000256" key="7">
    <source>
        <dbReference type="ARBA" id="ARBA00029618"/>
    </source>
</evidence>